<feature type="binding site" evidence="6 7">
    <location>
        <position position="21"/>
    </location>
    <ligand>
        <name>Zn(2+)</name>
        <dbReference type="ChEBI" id="CHEBI:29105"/>
    </ligand>
</feature>
<dbReference type="InterPro" id="IPR003959">
    <property type="entry name" value="ATPase_AAA_core"/>
</dbReference>
<evidence type="ECO:0000256" key="2">
    <source>
        <dbReference type="ARBA" id="ARBA00022741"/>
    </source>
</evidence>
<dbReference type="Gene3D" id="3.40.50.300">
    <property type="entry name" value="P-loop containing nucleotide triphosphate hydrolases"/>
    <property type="match status" value="1"/>
</dbReference>
<dbReference type="SMART" id="SM00382">
    <property type="entry name" value="AAA"/>
    <property type="match status" value="1"/>
</dbReference>
<dbReference type="HAMAP" id="MF_00175">
    <property type="entry name" value="ClpX"/>
    <property type="match status" value="1"/>
</dbReference>
<dbReference type="PANTHER" id="PTHR48102">
    <property type="entry name" value="ATP-DEPENDENT CLP PROTEASE ATP-BINDING SUBUNIT CLPX-LIKE, MITOCHONDRIAL-RELATED"/>
    <property type="match status" value="1"/>
</dbReference>
<dbReference type="InterPro" id="IPR010603">
    <property type="entry name" value="Znf_CppX_C4"/>
</dbReference>
<keyword evidence="3 6" id="KW-0862">Zinc</keyword>
<feature type="binding site" evidence="6">
    <location>
        <begin position="123"/>
        <end position="130"/>
    </location>
    <ligand>
        <name>ATP</name>
        <dbReference type="ChEBI" id="CHEBI:30616"/>
    </ligand>
</feature>
<dbReference type="InterPro" id="IPR003593">
    <property type="entry name" value="AAA+_ATPase"/>
</dbReference>
<dbReference type="InterPro" id="IPR019489">
    <property type="entry name" value="Clp_ATPase_C"/>
</dbReference>
<evidence type="ECO:0000256" key="6">
    <source>
        <dbReference type="HAMAP-Rule" id="MF_00175"/>
    </source>
</evidence>
<keyword evidence="9" id="KW-0378">Hydrolase</keyword>
<evidence type="ECO:0000256" key="7">
    <source>
        <dbReference type="PROSITE-ProRule" id="PRU01250"/>
    </source>
</evidence>
<dbReference type="GO" id="GO:0005524">
    <property type="term" value="F:ATP binding"/>
    <property type="evidence" value="ECO:0007669"/>
    <property type="project" value="UniProtKB-UniRule"/>
</dbReference>
<keyword evidence="10" id="KW-1185">Reference proteome</keyword>
<dbReference type="GO" id="GO:0051603">
    <property type="term" value="P:proteolysis involved in protein catabolic process"/>
    <property type="evidence" value="ECO:0007669"/>
    <property type="project" value="TreeGrafter"/>
</dbReference>
<dbReference type="Proteomes" id="UP001164472">
    <property type="component" value="Chromosome"/>
</dbReference>
<feature type="binding site" evidence="6 7">
    <location>
        <position position="18"/>
    </location>
    <ligand>
        <name>Zn(2+)</name>
        <dbReference type="ChEBI" id="CHEBI:29105"/>
    </ligand>
</feature>
<dbReference type="GO" id="GO:0016887">
    <property type="term" value="F:ATP hydrolysis activity"/>
    <property type="evidence" value="ECO:0007669"/>
    <property type="project" value="InterPro"/>
</dbReference>
<evidence type="ECO:0000256" key="1">
    <source>
        <dbReference type="ARBA" id="ARBA00022723"/>
    </source>
</evidence>
<dbReference type="NCBIfam" id="NF003745">
    <property type="entry name" value="PRK05342.1"/>
    <property type="match status" value="1"/>
</dbReference>
<protein>
    <recommendedName>
        <fullName evidence="6">ATP-dependent Clp protease ATP-binding subunit ClpX</fullName>
    </recommendedName>
</protein>
<name>A0A9E8KL27_9ALTE</name>
<keyword evidence="9" id="KW-0645">Protease</keyword>
<dbReference type="FunFam" id="3.40.50.300:FF:000005">
    <property type="entry name" value="ATP-dependent Clp protease ATP-binding subunit ClpX"/>
    <property type="match status" value="1"/>
</dbReference>
<dbReference type="InterPro" id="IPR046425">
    <property type="entry name" value="ClpX_bact"/>
</dbReference>
<reference evidence="9" key="1">
    <citation type="submission" date="2022-07" db="EMBL/GenBank/DDBJ databases">
        <title>Alkalimarinus sp. nov., isolated from gut of a Alitta virens.</title>
        <authorList>
            <person name="Yang A.I."/>
            <person name="Shin N.-R."/>
        </authorList>
    </citation>
    <scope>NUCLEOTIDE SEQUENCE</scope>
    <source>
        <strain evidence="9">FA028</strain>
    </source>
</reference>
<dbReference type="GO" id="GO:0008233">
    <property type="term" value="F:peptidase activity"/>
    <property type="evidence" value="ECO:0007669"/>
    <property type="project" value="UniProtKB-KW"/>
</dbReference>
<dbReference type="PROSITE" id="PS51902">
    <property type="entry name" value="CLPX_ZB"/>
    <property type="match status" value="1"/>
</dbReference>
<proteinExistence type="inferred from homology"/>
<dbReference type="SUPFAM" id="SSF57716">
    <property type="entry name" value="Glucocorticoid receptor-like (DNA-binding domain)"/>
    <property type="match status" value="1"/>
</dbReference>
<comment type="similarity">
    <text evidence="6 7">Belongs to the ClpX chaperone family.</text>
</comment>
<evidence type="ECO:0000256" key="5">
    <source>
        <dbReference type="ARBA" id="ARBA00023186"/>
    </source>
</evidence>
<keyword evidence="5 6" id="KW-0143">Chaperone</keyword>
<comment type="subunit">
    <text evidence="6">Component of the ClpX-ClpP complex. Forms a hexameric ring that, in the presence of ATP, binds to fourteen ClpP subunits assembled into a disk-like structure with a central cavity, resembling the structure of eukaryotic proteasomes.</text>
</comment>
<dbReference type="Gene3D" id="6.20.220.10">
    <property type="entry name" value="ClpX chaperone, C4-type zinc finger domain"/>
    <property type="match status" value="1"/>
</dbReference>
<dbReference type="RefSeq" id="WP_251811887.1">
    <property type="nucleotide sequence ID" value="NZ_CP101527.1"/>
</dbReference>
<dbReference type="Pfam" id="PF10431">
    <property type="entry name" value="ClpB_D2-small"/>
    <property type="match status" value="1"/>
</dbReference>
<dbReference type="InterPro" id="IPR050052">
    <property type="entry name" value="ATP-dep_Clp_protease_ClpX"/>
</dbReference>
<dbReference type="GO" id="GO:0046983">
    <property type="term" value="F:protein dimerization activity"/>
    <property type="evidence" value="ECO:0007669"/>
    <property type="project" value="UniProtKB-UniRule"/>
</dbReference>
<dbReference type="SMART" id="SM01086">
    <property type="entry name" value="ClpB_D2-small"/>
    <property type="match status" value="1"/>
</dbReference>
<dbReference type="Pfam" id="PF06689">
    <property type="entry name" value="zf-C4_ClpX"/>
    <property type="match status" value="1"/>
</dbReference>
<dbReference type="KEGG" id="asem:NNL22_07640"/>
<dbReference type="AlphaFoldDB" id="A0A9E8KL27"/>
<keyword evidence="4 6" id="KW-0067">ATP-binding</keyword>
<evidence type="ECO:0000313" key="9">
    <source>
        <dbReference type="EMBL" id="UZW76806.1"/>
    </source>
</evidence>
<dbReference type="InterPro" id="IPR059188">
    <property type="entry name" value="Znf_CLPX-like"/>
</dbReference>
<dbReference type="SUPFAM" id="SSF52540">
    <property type="entry name" value="P-loop containing nucleoside triphosphate hydrolases"/>
    <property type="match status" value="1"/>
</dbReference>
<sequence>MADDKNGKGEDNGKLLYCSFCGKSQHEVRKLIAGPSVFICDECVDLCNDIIREEIQESSTEESSDRLPAPQEIKTTLDDYVIGQDRAKVVLAVAVYNHYKRLRFDDKKSDIELGKSNILLIGPTGSGKTLLAETLARLLNVPFTIADATTLTEAGYVGEDVENIIQKLLQKCDYDVEKAQRGIVYIDEIDKISRKSDNPSITRDVSGEGVQQALLKLIEGTVASVPPQGGRKHPQQEFLQVDTSNILFICGGAFAGLDKVISDRSEKSSIGFSAVVKGKDDVKSVGDMLKDVETEDLVRYGLIPEFVGRLPVVATLTELDEDALIQILTEPKNSLTKQYHKLFEMEGVEVDFREDALRAVAKKAMDRKTGARGLRSILENVLLDTMYHIPSEVGVSKVVIDESVIKGESDPIKIYESSEQAKAVPDD</sequence>
<dbReference type="Pfam" id="PF07724">
    <property type="entry name" value="AAA_2"/>
    <property type="match status" value="1"/>
</dbReference>
<evidence type="ECO:0000259" key="8">
    <source>
        <dbReference type="PROSITE" id="PS51902"/>
    </source>
</evidence>
<dbReference type="NCBIfam" id="TIGR00382">
    <property type="entry name" value="clpX"/>
    <property type="match status" value="1"/>
</dbReference>
<dbReference type="CDD" id="cd19497">
    <property type="entry name" value="RecA-like_ClpX"/>
    <property type="match status" value="1"/>
</dbReference>
<dbReference type="InterPro" id="IPR027417">
    <property type="entry name" value="P-loop_NTPase"/>
</dbReference>
<keyword evidence="1 6" id="KW-0479">Metal-binding</keyword>
<dbReference type="FunFam" id="1.10.8.60:FF:000002">
    <property type="entry name" value="ATP-dependent Clp protease ATP-binding subunit ClpX"/>
    <property type="match status" value="1"/>
</dbReference>
<dbReference type="Gene3D" id="1.10.8.60">
    <property type="match status" value="1"/>
</dbReference>
<dbReference type="GO" id="GO:0051082">
    <property type="term" value="F:unfolded protein binding"/>
    <property type="evidence" value="ECO:0007669"/>
    <property type="project" value="UniProtKB-UniRule"/>
</dbReference>
<dbReference type="GO" id="GO:0051301">
    <property type="term" value="P:cell division"/>
    <property type="evidence" value="ECO:0007669"/>
    <property type="project" value="TreeGrafter"/>
</dbReference>
<evidence type="ECO:0000313" key="10">
    <source>
        <dbReference type="Proteomes" id="UP001164472"/>
    </source>
</evidence>
<comment type="function">
    <text evidence="6">ATP-dependent specificity component of the Clp protease. It directs the protease to specific substrates. Can perform chaperone functions in the absence of ClpP.</text>
</comment>
<dbReference type="InterPro" id="IPR004487">
    <property type="entry name" value="Clp_protease_ATP-bd_su_ClpX"/>
</dbReference>
<gene>
    <name evidence="6 9" type="primary">clpX</name>
    <name evidence="9" type="ORF">NNL22_07640</name>
</gene>
<dbReference type="GO" id="GO:0140662">
    <property type="term" value="F:ATP-dependent protein folding chaperone"/>
    <property type="evidence" value="ECO:0007669"/>
    <property type="project" value="InterPro"/>
</dbReference>
<dbReference type="GO" id="GO:0008270">
    <property type="term" value="F:zinc ion binding"/>
    <property type="evidence" value="ECO:0007669"/>
    <property type="project" value="UniProtKB-UniRule"/>
</dbReference>
<dbReference type="SMART" id="SM00994">
    <property type="entry name" value="zf-C4_ClpX"/>
    <property type="match status" value="1"/>
</dbReference>
<evidence type="ECO:0000256" key="3">
    <source>
        <dbReference type="ARBA" id="ARBA00022833"/>
    </source>
</evidence>
<dbReference type="GO" id="GO:0009376">
    <property type="term" value="C:HslUV protease complex"/>
    <property type="evidence" value="ECO:0007669"/>
    <property type="project" value="TreeGrafter"/>
</dbReference>
<dbReference type="EMBL" id="CP101527">
    <property type="protein sequence ID" value="UZW76806.1"/>
    <property type="molecule type" value="Genomic_DNA"/>
</dbReference>
<dbReference type="InterPro" id="IPR038366">
    <property type="entry name" value="Znf_CppX_C4_sf"/>
</dbReference>
<feature type="domain" description="ClpX-type ZB" evidence="8">
    <location>
        <begin position="6"/>
        <end position="59"/>
    </location>
</feature>
<accession>A0A9E8KL27</accession>
<feature type="binding site" evidence="6 7">
    <location>
        <position position="40"/>
    </location>
    <ligand>
        <name>Zn(2+)</name>
        <dbReference type="ChEBI" id="CHEBI:29105"/>
    </ligand>
</feature>
<organism evidence="9 10">
    <name type="scientific">Alkalimarinus sediminis</name>
    <dbReference type="NCBI Taxonomy" id="1632866"/>
    <lineage>
        <taxon>Bacteria</taxon>
        <taxon>Pseudomonadati</taxon>
        <taxon>Pseudomonadota</taxon>
        <taxon>Gammaproteobacteria</taxon>
        <taxon>Alteromonadales</taxon>
        <taxon>Alteromonadaceae</taxon>
        <taxon>Alkalimarinus</taxon>
    </lineage>
</organism>
<feature type="binding site" evidence="6 7">
    <location>
        <position position="43"/>
    </location>
    <ligand>
        <name>Zn(2+)</name>
        <dbReference type="ChEBI" id="CHEBI:29105"/>
    </ligand>
</feature>
<dbReference type="PANTHER" id="PTHR48102:SF7">
    <property type="entry name" value="ATP-DEPENDENT CLP PROTEASE ATP-BINDING SUBUNIT CLPX-LIKE, MITOCHONDRIAL"/>
    <property type="match status" value="1"/>
</dbReference>
<keyword evidence="2 6" id="KW-0547">Nucleotide-binding</keyword>
<evidence type="ECO:0000256" key="4">
    <source>
        <dbReference type="ARBA" id="ARBA00022840"/>
    </source>
</evidence>